<sequence>MGDDDPSSSAEKISEQTNTMASSNSSTNSTNDRLIAYQLAATRVKTQHGSWDGQNKHTSRILEYI</sequence>
<feature type="region of interest" description="Disordered" evidence="1">
    <location>
        <begin position="1"/>
        <end position="30"/>
    </location>
</feature>
<name>A0A0D9WXJ1_9ORYZ</name>
<reference evidence="2" key="3">
    <citation type="submission" date="2015-04" db="UniProtKB">
        <authorList>
            <consortium name="EnsemblPlants"/>
        </authorList>
    </citation>
    <scope>IDENTIFICATION</scope>
</reference>
<evidence type="ECO:0000256" key="1">
    <source>
        <dbReference type="SAM" id="MobiDB-lite"/>
    </source>
</evidence>
<evidence type="ECO:0000313" key="3">
    <source>
        <dbReference type="Proteomes" id="UP000032180"/>
    </source>
</evidence>
<reference evidence="2 3" key="1">
    <citation type="submission" date="2012-08" db="EMBL/GenBank/DDBJ databases">
        <title>Oryza genome evolution.</title>
        <authorList>
            <person name="Wing R.A."/>
        </authorList>
    </citation>
    <scope>NUCLEOTIDE SEQUENCE</scope>
</reference>
<reference evidence="3" key="2">
    <citation type="submission" date="2013-12" db="EMBL/GenBank/DDBJ databases">
        <authorList>
            <person name="Yu Y."/>
            <person name="Lee S."/>
            <person name="de Baynast K."/>
            <person name="Wissotski M."/>
            <person name="Liu L."/>
            <person name="Talag J."/>
            <person name="Goicoechea J."/>
            <person name="Angelova A."/>
            <person name="Jetty R."/>
            <person name="Kudrna D."/>
            <person name="Golser W."/>
            <person name="Rivera L."/>
            <person name="Zhang J."/>
            <person name="Wing R."/>
        </authorList>
    </citation>
    <scope>NUCLEOTIDE SEQUENCE</scope>
</reference>
<dbReference type="EnsemblPlants" id="LPERR07G08340.1">
    <property type="protein sequence ID" value="LPERR07G08340.1"/>
    <property type="gene ID" value="LPERR07G08340"/>
</dbReference>
<dbReference type="AlphaFoldDB" id="A0A0D9WXJ1"/>
<dbReference type="HOGENOM" id="CLU_2852935_0_0_1"/>
<proteinExistence type="predicted"/>
<dbReference type="Proteomes" id="UP000032180">
    <property type="component" value="Chromosome 7"/>
</dbReference>
<protein>
    <submittedName>
        <fullName evidence="2">Uncharacterized protein</fullName>
    </submittedName>
</protein>
<organism evidence="2 3">
    <name type="scientific">Leersia perrieri</name>
    <dbReference type="NCBI Taxonomy" id="77586"/>
    <lineage>
        <taxon>Eukaryota</taxon>
        <taxon>Viridiplantae</taxon>
        <taxon>Streptophyta</taxon>
        <taxon>Embryophyta</taxon>
        <taxon>Tracheophyta</taxon>
        <taxon>Spermatophyta</taxon>
        <taxon>Magnoliopsida</taxon>
        <taxon>Liliopsida</taxon>
        <taxon>Poales</taxon>
        <taxon>Poaceae</taxon>
        <taxon>BOP clade</taxon>
        <taxon>Oryzoideae</taxon>
        <taxon>Oryzeae</taxon>
        <taxon>Oryzinae</taxon>
        <taxon>Leersia</taxon>
    </lineage>
</organism>
<keyword evidence="3" id="KW-1185">Reference proteome</keyword>
<evidence type="ECO:0000313" key="2">
    <source>
        <dbReference type="EnsemblPlants" id="LPERR07G08340.1"/>
    </source>
</evidence>
<accession>A0A0D9WXJ1</accession>
<dbReference type="Gramene" id="LPERR07G08340.1">
    <property type="protein sequence ID" value="LPERR07G08340.1"/>
    <property type="gene ID" value="LPERR07G08340"/>
</dbReference>
<feature type="compositionally biased region" description="Low complexity" evidence="1">
    <location>
        <begin position="17"/>
        <end position="30"/>
    </location>
</feature>